<dbReference type="Gene3D" id="3.30.70.360">
    <property type="match status" value="1"/>
</dbReference>
<dbReference type="GO" id="GO:0016805">
    <property type="term" value="F:dipeptidase activity"/>
    <property type="evidence" value="ECO:0007669"/>
    <property type="project" value="InterPro"/>
</dbReference>
<dbReference type="EMBL" id="CP063367">
    <property type="protein sequence ID" value="QUM69496.1"/>
    <property type="molecule type" value="Genomic_DNA"/>
</dbReference>
<dbReference type="Gene3D" id="3.40.630.10">
    <property type="entry name" value="Zn peptidases"/>
    <property type="match status" value="1"/>
</dbReference>
<dbReference type="InterPro" id="IPR017144">
    <property type="entry name" value="Xaa-Arg_dipeptidase"/>
</dbReference>
<dbReference type="NCBIfam" id="TIGR01891">
    <property type="entry name" value="amidohydrolases"/>
    <property type="match status" value="1"/>
</dbReference>
<comment type="similarity">
    <text evidence="1">Belongs to the peptidase M20A family.</text>
</comment>
<accession>A0AAQ0D796</accession>
<dbReference type="SUPFAM" id="SSF53187">
    <property type="entry name" value="Zn-dependent exopeptidases"/>
    <property type="match status" value="1"/>
</dbReference>
<gene>
    <name evidence="3" type="ORF">IPU22_00625</name>
</gene>
<organism evidence="3 4">
    <name type="scientific">Staphylococcus delphini</name>
    <dbReference type="NCBI Taxonomy" id="53344"/>
    <lineage>
        <taxon>Bacteria</taxon>
        <taxon>Bacillati</taxon>
        <taxon>Bacillota</taxon>
        <taxon>Bacilli</taxon>
        <taxon>Bacillales</taxon>
        <taxon>Staphylococcaceae</taxon>
        <taxon>Staphylococcus</taxon>
        <taxon>Staphylococcus intermedius group</taxon>
    </lineage>
</organism>
<dbReference type="InterPro" id="IPR052030">
    <property type="entry name" value="Peptidase_M20/M20A_hydrolases"/>
</dbReference>
<dbReference type="GO" id="GO:0046657">
    <property type="term" value="P:folic acid catabolic process"/>
    <property type="evidence" value="ECO:0007669"/>
    <property type="project" value="TreeGrafter"/>
</dbReference>
<feature type="domain" description="Peptidase M20 dimerisation" evidence="2">
    <location>
        <begin position="175"/>
        <end position="266"/>
    </location>
</feature>
<evidence type="ECO:0000256" key="1">
    <source>
        <dbReference type="PIRNR" id="PIRNR037226"/>
    </source>
</evidence>
<dbReference type="Pfam" id="PF07687">
    <property type="entry name" value="M20_dimer"/>
    <property type="match status" value="1"/>
</dbReference>
<dbReference type="InterPro" id="IPR011650">
    <property type="entry name" value="Peptidase_M20_dimer"/>
</dbReference>
<name>A0AAQ0D796_9STAP</name>
<dbReference type="AlphaFoldDB" id="A0AAQ0D796"/>
<proteinExistence type="inferred from homology"/>
<sequence>MTYQLKIDQVIHNIENELYHLNDFIHDHPELGNEEFKAVEQITAILEKYGFDIERNVANLPTSFIATFDHHMDSLKEPYTIGLICEYDALAQLGHGCGHQLQAPSIIGAAIATIKACSDLSFIIKVIGTPAEETTSGKLPMQKAGVFKDLDLALMMHGSDRTTVDTKSLAINKIDFEFTGVPSHAAVSPELGRSALDGVMMLFNGIEYLREHITSDVRMHGIITNGGQAVNIVPEFASAQFSFRAEKRSNLNQLLKRVKRVAEGAALATETEVRIKTVKQLESKVNVQTLNDVLLKNAELAGAVRISPPREKTGSTDFSLVTHHVPGACLRTAFVPLHTPNHTKAWVEAGKTTEAHDAIRVASKALSYTVANFLTSPDLRHQISYEFKQAHQAL</sequence>
<evidence type="ECO:0000313" key="4">
    <source>
        <dbReference type="Proteomes" id="UP000675994"/>
    </source>
</evidence>
<dbReference type="FunFam" id="3.30.70.360:FF:000004">
    <property type="entry name" value="Peptidase M20 domain-containing protein 2"/>
    <property type="match status" value="1"/>
</dbReference>
<evidence type="ECO:0000259" key="2">
    <source>
        <dbReference type="Pfam" id="PF07687"/>
    </source>
</evidence>
<reference evidence="3" key="1">
    <citation type="journal article" date="2021" name="Front. Microbiol.">
        <title>Presence and Characterization of a Novel cfr-Carrying Tn558 Transposon Derivative in Staphylococcus delphini Isolated From Retail Food.</title>
        <authorList>
            <person name="Zhang F."/>
            <person name="Wu S."/>
            <person name="Huang J."/>
            <person name="Yang R."/>
            <person name="Zhang J."/>
            <person name="Lei T."/>
            <person name="Dai J."/>
            <person name="Ding Y."/>
            <person name="Xue L."/>
            <person name="Wang J."/>
            <person name="Chen M."/>
            <person name="Wu Q."/>
        </authorList>
    </citation>
    <scope>NUCLEOTIDE SEQUENCE</scope>
    <source>
        <strain evidence="3">2794-1</strain>
    </source>
</reference>
<dbReference type="PANTHER" id="PTHR30575">
    <property type="entry name" value="PEPTIDASE M20"/>
    <property type="match status" value="1"/>
</dbReference>
<dbReference type="PANTHER" id="PTHR30575:SF0">
    <property type="entry name" value="XAA-ARG DIPEPTIDASE"/>
    <property type="match status" value="1"/>
</dbReference>
<dbReference type="GO" id="GO:0005737">
    <property type="term" value="C:cytoplasm"/>
    <property type="evidence" value="ECO:0007669"/>
    <property type="project" value="TreeGrafter"/>
</dbReference>
<dbReference type="Proteomes" id="UP000675994">
    <property type="component" value="Chromosome"/>
</dbReference>
<protein>
    <recommendedName>
        <fullName evidence="1">Peptidase M20 domain-containing protein 2</fullName>
    </recommendedName>
</protein>
<dbReference type="GO" id="GO:0071713">
    <property type="term" value="F:para-aminobenzoyl-glutamate hydrolase activity"/>
    <property type="evidence" value="ECO:0007669"/>
    <property type="project" value="TreeGrafter"/>
</dbReference>
<dbReference type="PIRSF" id="PIRSF037226">
    <property type="entry name" value="Amidohydrolase_ACY1L2_prd"/>
    <property type="match status" value="1"/>
</dbReference>
<dbReference type="InterPro" id="IPR017439">
    <property type="entry name" value="Amidohydrolase"/>
</dbReference>
<dbReference type="CDD" id="cd03887">
    <property type="entry name" value="M20_Acy1L2"/>
    <property type="match status" value="1"/>
</dbReference>
<dbReference type="RefSeq" id="WP_212574956.1">
    <property type="nucleotide sequence ID" value="NZ_CP063367.1"/>
</dbReference>
<evidence type="ECO:0000313" key="3">
    <source>
        <dbReference type="EMBL" id="QUM69496.1"/>
    </source>
</evidence>
<dbReference type="Pfam" id="PF01546">
    <property type="entry name" value="Peptidase_M20"/>
    <property type="match status" value="1"/>
</dbReference>
<dbReference type="InterPro" id="IPR002933">
    <property type="entry name" value="Peptidase_M20"/>
</dbReference>
<dbReference type="InterPro" id="IPR036264">
    <property type="entry name" value="Bact_exopeptidase_dim_dom"/>
</dbReference>
<dbReference type="SUPFAM" id="SSF55031">
    <property type="entry name" value="Bacterial exopeptidase dimerisation domain"/>
    <property type="match status" value="1"/>
</dbReference>